<proteinExistence type="predicted"/>
<reference evidence="1 2" key="1">
    <citation type="submission" date="2023-01" db="EMBL/GenBank/DDBJ databases">
        <title>Analysis of 21 Apiospora genomes using comparative genomics revels a genus with tremendous synthesis potential of carbohydrate active enzymes and secondary metabolites.</title>
        <authorList>
            <person name="Sorensen T."/>
        </authorList>
    </citation>
    <scope>NUCLEOTIDE SEQUENCE [LARGE SCALE GENOMIC DNA]</scope>
    <source>
        <strain evidence="1 2">CBS 135458</strain>
    </source>
</reference>
<comment type="caution">
    <text evidence="1">The sequence shown here is derived from an EMBL/GenBank/DDBJ whole genome shotgun (WGS) entry which is preliminary data.</text>
</comment>
<dbReference type="EMBL" id="JAQQWL010000018">
    <property type="protein sequence ID" value="KAK8036787.1"/>
    <property type="molecule type" value="Genomic_DNA"/>
</dbReference>
<gene>
    <name evidence="1" type="ORF">PG994_015284</name>
</gene>
<evidence type="ECO:0000313" key="1">
    <source>
        <dbReference type="EMBL" id="KAK8036787.1"/>
    </source>
</evidence>
<dbReference type="RefSeq" id="XP_066707605.1">
    <property type="nucleotide sequence ID" value="XM_066866691.1"/>
</dbReference>
<organism evidence="1 2">
    <name type="scientific">Apiospora phragmitis</name>
    <dbReference type="NCBI Taxonomy" id="2905665"/>
    <lineage>
        <taxon>Eukaryota</taxon>
        <taxon>Fungi</taxon>
        <taxon>Dikarya</taxon>
        <taxon>Ascomycota</taxon>
        <taxon>Pezizomycotina</taxon>
        <taxon>Sordariomycetes</taxon>
        <taxon>Xylariomycetidae</taxon>
        <taxon>Amphisphaeriales</taxon>
        <taxon>Apiosporaceae</taxon>
        <taxon>Apiospora</taxon>
    </lineage>
</organism>
<keyword evidence="2" id="KW-1185">Reference proteome</keyword>
<dbReference type="Proteomes" id="UP001480595">
    <property type="component" value="Unassembled WGS sequence"/>
</dbReference>
<evidence type="ECO:0000313" key="2">
    <source>
        <dbReference type="Proteomes" id="UP001480595"/>
    </source>
</evidence>
<sequence length="95" mass="11277">MERAEDASTLPAMEWRLSARMRDSWDSGRFWFNLASRSSFVVDEIYWKFLHDDDRGEAILDEAVLAEKCEFLKRKKAQFEAYWAEKQSDSRFAAE</sequence>
<protein>
    <submittedName>
        <fullName evidence="1">Uncharacterized protein</fullName>
    </submittedName>
</protein>
<dbReference type="GeneID" id="92099756"/>
<name>A0ABR1SRG4_9PEZI</name>
<accession>A0ABR1SRG4</accession>